<dbReference type="InterPro" id="IPR008030">
    <property type="entry name" value="NmrA-like"/>
</dbReference>
<evidence type="ECO:0000256" key="1">
    <source>
        <dbReference type="ARBA" id="ARBA00022857"/>
    </source>
</evidence>
<organism evidence="4 5">
    <name type="scientific">Sporothrix stenoceras</name>
    <dbReference type="NCBI Taxonomy" id="5173"/>
    <lineage>
        <taxon>Eukaryota</taxon>
        <taxon>Fungi</taxon>
        <taxon>Dikarya</taxon>
        <taxon>Ascomycota</taxon>
        <taxon>Pezizomycotina</taxon>
        <taxon>Sordariomycetes</taxon>
        <taxon>Sordariomycetidae</taxon>
        <taxon>Ophiostomatales</taxon>
        <taxon>Ophiostomataceae</taxon>
        <taxon>Sporothrix</taxon>
    </lineage>
</organism>
<dbReference type="EMBL" id="JAWCUI010000019">
    <property type="protein sequence ID" value="KAL1897419.1"/>
    <property type="molecule type" value="Genomic_DNA"/>
</dbReference>
<evidence type="ECO:0000256" key="2">
    <source>
        <dbReference type="ARBA" id="ARBA00023002"/>
    </source>
</evidence>
<comment type="caution">
    <text evidence="4">The sequence shown here is derived from an EMBL/GenBank/DDBJ whole genome shotgun (WGS) entry which is preliminary data.</text>
</comment>
<accession>A0ABR3ZAR9</accession>
<dbReference type="Pfam" id="PF05368">
    <property type="entry name" value="NmrA"/>
    <property type="match status" value="1"/>
</dbReference>
<name>A0ABR3ZAR9_9PEZI</name>
<dbReference type="InterPro" id="IPR051609">
    <property type="entry name" value="NmrA/Isoflavone_reductase-like"/>
</dbReference>
<evidence type="ECO:0000313" key="4">
    <source>
        <dbReference type="EMBL" id="KAL1897419.1"/>
    </source>
</evidence>
<reference evidence="4 5" key="1">
    <citation type="journal article" date="2024" name="IMA Fungus">
        <title>IMA Genome - F19 : A genome assembly and annotation guide to empower mycologists, including annotated draft genome sequences of Ceratocystis pirilliformis, Diaporthe australafricana, Fusarium ophioides, Paecilomyces lecythidis, and Sporothrix stenoceras.</title>
        <authorList>
            <person name="Aylward J."/>
            <person name="Wilson A.M."/>
            <person name="Visagie C.M."/>
            <person name="Spraker J."/>
            <person name="Barnes I."/>
            <person name="Buitendag C."/>
            <person name="Ceriani C."/>
            <person name="Del Mar Angel L."/>
            <person name="du Plessis D."/>
            <person name="Fuchs T."/>
            <person name="Gasser K."/>
            <person name="Kramer D."/>
            <person name="Li W."/>
            <person name="Munsamy K."/>
            <person name="Piso A."/>
            <person name="Price J.L."/>
            <person name="Sonnekus B."/>
            <person name="Thomas C."/>
            <person name="van der Nest A."/>
            <person name="van Dijk A."/>
            <person name="van Heerden A."/>
            <person name="van Vuuren N."/>
            <person name="Yilmaz N."/>
            <person name="Duong T.A."/>
            <person name="van der Merwe N.A."/>
            <person name="Wingfield M.J."/>
            <person name="Wingfield B.D."/>
        </authorList>
    </citation>
    <scope>NUCLEOTIDE SEQUENCE [LARGE SCALE GENOMIC DNA]</scope>
    <source>
        <strain evidence="4 5">CMW 5346</strain>
    </source>
</reference>
<dbReference type="SUPFAM" id="SSF51735">
    <property type="entry name" value="NAD(P)-binding Rossmann-fold domains"/>
    <property type="match status" value="1"/>
</dbReference>
<dbReference type="PANTHER" id="PTHR47706:SF1">
    <property type="entry name" value="CIPA-LIKE, PUTATIVE (AFU_ORTHOLOGUE AFUA_1G12460)-RELATED"/>
    <property type="match status" value="1"/>
</dbReference>
<evidence type="ECO:0000259" key="3">
    <source>
        <dbReference type="Pfam" id="PF05368"/>
    </source>
</evidence>
<feature type="domain" description="NmrA-like" evidence="3">
    <location>
        <begin position="5"/>
        <end position="225"/>
    </location>
</feature>
<gene>
    <name evidence="4" type="ORF">Sste5346_004155</name>
</gene>
<keyword evidence="2" id="KW-0560">Oxidoreductase</keyword>
<evidence type="ECO:0000313" key="5">
    <source>
        <dbReference type="Proteomes" id="UP001583186"/>
    </source>
</evidence>
<keyword evidence="1" id="KW-0521">NADP</keyword>
<dbReference type="Gene3D" id="3.40.50.720">
    <property type="entry name" value="NAD(P)-binding Rossmann-like Domain"/>
    <property type="match status" value="1"/>
</dbReference>
<keyword evidence="5" id="KW-1185">Reference proteome</keyword>
<dbReference type="PANTHER" id="PTHR47706">
    <property type="entry name" value="NMRA-LIKE FAMILY PROTEIN"/>
    <property type="match status" value="1"/>
</dbReference>
<proteinExistence type="predicted"/>
<sequence length="311" mass="33735">MSKPFVVIAGATGAMGKLIAAELRKRDMLVKALVRPGTAAAKTDSLVKLGGVSIIEADLADVPTLTRELAGARTVVSTLQGLGDVIHTAQGTLLSAAVAAKVSRFIPSDFSLDFTKTQPGTNRNLDLRREFHLTLQKSGIAWTSILNGAFMDLLANPSMSLVDRTKRKVLYIGNPKGADQKLDFTTMADIATYTAAVAADPNPTPTFLRIAGDTLSAKELAAAAGRADVVDTTEPFSVSWIGNLWFFGVLISAMRFFMGGEDKTMPPWQGMQYMVNMFSGEGKLDPLDNDRYPDIQWTKAEDFLREHFKNE</sequence>
<protein>
    <recommendedName>
        <fullName evidence="3">NmrA-like domain-containing protein</fullName>
    </recommendedName>
</protein>
<dbReference type="Proteomes" id="UP001583186">
    <property type="component" value="Unassembled WGS sequence"/>
</dbReference>
<dbReference type="InterPro" id="IPR036291">
    <property type="entry name" value="NAD(P)-bd_dom_sf"/>
</dbReference>